<dbReference type="RefSeq" id="WP_106336050.1">
    <property type="nucleotide sequence ID" value="NZ_PVZS01000006.1"/>
</dbReference>
<dbReference type="SUPFAM" id="SSF55785">
    <property type="entry name" value="PYP-like sensor domain (PAS domain)"/>
    <property type="match status" value="1"/>
</dbReference>
<dbReference type="PROSITE" id="PS50112">
    <property type="entry name" value="PAS"/>
    <property type="match status" value="1"/>
</dbReference>
<protein>
    <submittedName>
        <fullName evidence="3">PAS sensor domain-containing protein</fullName>
    </submittedName>
</protein>
<dbReference type="InterPro" id="IPR013767">
    <property type="entry name" value="PAS_fold"/>
</dbReference>
<organism evidence="3 4">
    <name type="scientific">Alsobacter soli</name>
    <dbReference type="NCBI Taxonomy" id="2109933"/>
    <lineage>
        <taxon>Bacteria</taxon>
        <taxon>Pseudomonadati</taxon>
        <taxon>Pseudomonadota</taxon>
        <taxon>Alphaproteobacteria</taxon>
        <taxon>Hyphomicrobiales</taxon>
        <taxon>Alsobacteraceae</taxon>
        <taxon>Alsobacter</taxon>
    </lineage>
</organism>
<dbReference type="Pfam" id="PF00989">
    <property type="entry name" value="PAS"/>
    <property type="match status" value="1"/>
</dbReference>
<feature type="domain" description="PAS" evidence="1">
    <location>
        <begin position="2"/>
        <end position="55"/>
    </location>
</feature>
<dbReference type="CDD" id="cd00130">
    <property type="entry name" value="PAS"/>
    <property type="match status" value="1"/>
</dbReference>
<evidence type="ECO:0000259" key="2">
    <source>
        <dbReference type="PROSITE" id="PS50113"/>
    </source>
</evidence>
<comment type="caution">
    <text evidence="3">The sequence shown here is derived from an EMBL/GenBank/DDBJ whole genome shotgun (WGS) entry which is preliminary data.</text>
</comment>
<dbReference type="InterPro" id="IPR035965">
    <property type="entry name" value="PAS-like_dom_sf"/>
</dbReference>
<dbReference type="EMBL" id="PVZS01000006">
    <property type="protein sequence ID" value="PSC05806.1"/>
    <property type="molecule type" value="Genomic_DNA"/>
</dbReference>
<dbReference type="InterPro" id="IPR000700">
    <property type="entry name" value="PAS-assoc_C"/>
</dbReference>
<dbReference type="Gene3D" id="3.30.450.20">
    <property type="entry name" value="PAS domain"/>
    <property type="match status" value="1"/>
</dbReference>
<gene>
    <name evidence="3" type="ORF">SLNSH_07470</name>
</gene>
<dbReference type="NCBIfam" id="TIGR00229">
    <property type="entry name" value="sensory_box"/>
    <property type="match status" value="1"/>
</dbReference>
<keyword evidence="4" id="KW-1185">Reference proteome</keyword>
<dbReference type="OrthoDB" id="341208at2"/>
<proteinExistence type="predicted"/>
<feature type="domain" description="PAC" evidence="2">
    <location>
        <begin position="80"/>
        <end position="132"/>
    </location>
</feature>
<dbReference type="PROSITE" id="PS50113">
    <property type="entry name" value="PAC"/>
    <property type="match status" value="1"/>
</dbReference>
<dbReference type="InterPro" id="IPR000014">
    <property type="entry name" value="PAS"/>
</dbReference>
<name>A0A2T1HVW3_9HYPH</name>
<evidence type="ECO:0000313" key="3">
    <source>
        <dbReference type="EMBL" id="PSC05806.1"/>
    </source>
</evidence>
<dbReference type="Proteomes" id="UP000239772">
    <property type="component" value="Unassembled WGS sequence"/>
</dbReference>
<sequence length="145" mass="15691">MHDRLAKALLESAADAIIATDREGLITAWNPGATRIFGFAEAEALGQSLDIIIPERLRARHWDGFHEVMKTGESRYGHGDLLSVPAIRKDGAGISVEFTVTPLHDAAGAMDGMAAVLRDVSKRFGETRDLRRRVKELEAAAKAGA</sequence>
<evidence type="ECO:0000313" key="4">
    <source>
        <dbReference type="Proteomes" id="UP000239772"/>
    </source>
</evidence>
<dbReference type="AlphaFoldDB" id="A0A2T1HVW3"/>
<reference evidence="4" key="1">
    <citation type="submission" date="2018-03" db="EMBL/GenBank/DDBJ databases">
        <authorList>
            <person name="Sun L."/>
            <person name="Liu H."/>
            <person name="Chen W."/>
            <person name="Huang K."/>
            <person name="Liu W."/>
            <person name="Gao X."/>
        </authorList>
    </citation>
    <scope>NUCLEOTIDE SEQUENCE [LARGE SCALE GENOMIC DNA]</scope>
    <source>
        <strain evidence="4">SH9</strain>
    </source>
</reference>
<dbReference type="SMART" id="SM00091">
    <property type="entry name" value="PAS"/>
    <property type="match status" value="1"/>
</dbReference>
<evidence type="ECO:0000259" key="1">
    <source>
        <dbReference type="PROSITE" id="PS50112"/>
    </source>
</evidence>
<accession>A0A2T1HVW3</accession>
<dbReference type="GO" id="GO:0006355">
    <property type="term" value="P:regulation of DNA-templated transcription"/>
    <property type="evidence" value="ECO:0007669"/>
    <property type="project" value="InterPro"/>
</dbReference>